<gene>
    <name evidence="1" type="ORF">QFC22_005671</name>
</gene>
<proteinExistence type="predicted"/>
<keyword evidence="2" id="KW-1185">Reference proteome</keyword>
<sequence>MHNPVNHPGWKHNPVSFDSVFNHSSTTFSFGSPDILPIFGAPPADGKQEDDPLDEGRRVLMWMYTAEDEDFTSVFFLHLLGLDTTGHGYGPHSKVVDGIVKQVEAEIHDFYKDDLTAFLFTADHGMSNIGNHGDGHPDNTRTPWIAWGSGIRTPLPESPSSPSHDKVSAPWGFSNLQRRDVDQVDLTALMAALSGTQWPGNSVGIIPTDVLRAREGEAARLALGNAMGILEQFRIKEELKSRHRLMFRPFPDLSILSDKASINASNHVSDITRQIENRNYDAAEQESKDLARLALRGIDYYDTFDQTRLKWIVTAGYVSFALYTLVYIVEKYGNNKDRRSGIVIAPSRTFDMVILVISGSVTALFALERTPWYCLYASFPLFYVRCLLQYAQHRYFTTRQQVEGHGFYSVVMSLSQCVLAVGVLFYIATGYNVRSVWTFGFGLLAAYPFLAGIQITTRDALLWVAVLLPCSFWATMSVEKEENALLLVLLLGLVQNAVDTIPAYMASADTSDHVVYGLARHACDHVVAEEGGAKCAPSGRGMGTARAITASDTYRGLIFLYLVHAGFFCTGNVASIS</sequence>
<comment type="caution">
    <text evidence="1">The sequence shown here is derived from an EMBL/GenBank/DDBJ whole genome shotgun (WGS) entry which is preliminary data.</text>
</comment>
<evidence type="ECO:0000313" key="1">
    <source>
        <dbReference type="EMBL" id="KAJ9114219.1"/>
    </source>
</evidence>
<protein>
    <submittedName>
        <fullName evidence="1">Uncharacterized protein</fullName>
    </submittedName>
</protein>
<organism evidence="1 2">
    <name type="scientific">Naganishia vaughanmartiniae</name>
    <dbReference type="NCBI Taxonomy" id="1424756"/>
    <lineage>
        <taxon>Eukaryota</taxon>
        <taxon>Fungi</taxon>
        <taxon>Dikarya</taxon>
        <taxon>Basidiomycota</taxon>
        <taxon>Agaricomycotina</taxon>
        <taxon>Tremellomycetes</taxon>
        <taxon>Filobasidiales</taxon>
        <taxon>Filobasidiaceae</taxon>
        <taxon>Naganishia</taxon>
    </lineage>
</organism>
<dbReference type="Proteomes" id="UP001243375">
    <property type="component" value="Unassembled WGS sequence"/>
</dbReference>
<accession>A0ACC2WR32</accession>
<reference evidence="1" key="1">
    <citation type="submission" date="2023-04" db="EMBL/GenBank/DDBJ databases">
        <title>Draft Genome sequencing of Naganishia species isolated from polar environments using Oxford Nanopore Technology.</title>
        <authorList>
            <person name="Leo P."/>
            <person name="Venkateswaran K."/>
        </authorList>
    </citation>
    <scope>NUCLEOTIDE SEQUENCE</scope>
    <source>
        <strain evidence="1">MNA-CCFEE 5425</strain>
    </source>
</reference>
<dbReference type="EMBL" id="JASBWU010000019">
    <property type="protein sequence ID" value="KAJ9114219.1"/>
    <property type="molecule type" value="Genomic_DNA"/>
</dbReference>
<name>A0ACC2WR32_9TREE</name>
<evidence type="ECO:0000313" key="2">
    <source>
        <dbReference type="Proteomes" id="UP001243375"/>
    </source>
</evidence>